<keyword evidence="4" id="KW-1185">Reference proteome</keyword>
<dbReference type="Proteomes" id="UP001156140">
    <property type="component" value="Unassembled WGS sequence"/>
</dbReference>
<evidence type="ECO:0000313" key="3">
    <source>
        <dbReference type="EMBL" id="MCI0125469.1"/>
    </source>
</evidence>
<evidence type="ECO:0000256" key="1">
    <source>
        <dbReference type="ARBA" id="ARBA00006817"/>
    </source>
</evidence>
<reference evidence="3" key="1">
    <citation type="submission" date="2022-03" db="EMBL/GenBank/DDBJ databases">
        <title>The complete genome sequence of a Methyloterrigena soli.</title>
        <authorList>
            <person name="Zi Z."/>
        </authorList>
    </citation>
    <scope>NUCLEOTIDE SEQUENCE</scope>
    <source>
        <strain evidence="3">M48</strain>
    </source>
</reference>
<accession>A0AA41QKM2</accession>
<dbReference type="InterPro" id="IPR023393">
    <property type="entry name" value="START-like_dom_sf"/>
</dbReference>
<dbReference type="Pfam" id="PF08327">
    <property type="entry name" value="AHSA1"/>
    <property type="match status" value="1"/>
</dbReference>
<dbReference type="AlphaFoldDB" id="A0AA41QKM2"/>
<gene>
    <name evidence="3" type="ORF">ML536_01375</name>
</gene>
<evidence type="ECO:0000259" key="2">
    <source>
        <dbReference type="Pfam" id="PF08327"/>
    </source>
</evidence>
<dbReference type="SUPFAM" id="SSF55961">
    <property type="entry name" value="Bet v1-like"/>
    <property type="match status" value="1"/>
</dbReference>
<comment type="caution">
    <text evidence="3">The sequence shown here is derived from an EMBL/GenBank/DDBJ whole genome shotgun (WGS) entry which is preliminary data.</text>
</comment>
<dbReference type="EMBL" id="JALAZD010000001">
    <property type="protein sequence ID" value="MCI0125469.1"/>
    <property type="molecule type" value="Genomic_DNA"/>
</dbReference>
<comment type="similarity">
    <text evidence="1">Belongs to the AHA1 family.</text>
</comment>
<protein>
    <submittedName>
        <fullName evidence="3">SRPBCC domain-containing protein</fullName>
    </submittedName>
</protein>
<sequence length="155" mass="17623">MARSAELRDDELLIDKMFDAPAALVFRLWSDPVHFVRWWGPKGFTCPSAKLDFRVGGHWEAAILSPDWPPDSMAGVYREIVPNERLVFTFKWAHEGAIETLVTVTWREEGGRTRQSFHQTPFTSVEERDSHVGGWTECLDKEKAYVEALAGTEAA</sequence>
<evidence type="ECO:0000313" key="4">
    <source>
        <dbReference type="Proteomes" id="UP001156140"/>
    </source>
</evidence>
<proteinExistence type="inferred from homology"/>
<dbReference type="Gene3D" id="3.30.530.20">
    <property type="match status" value="1"/>
</dbReference>
<feature type="domain" description="Activator of Hsp90 ATPase homologue 1/2-like C-terminal" evidence="2">
    <location>
        <begin position="19"/>
        <end position="147"/>
    </location>
</feature>
<organism evidence="3 4">
    <name type="scientific">Paradevosia shaoguanensis</name>
    <dbReference type="NCBI Taxonomy" id="1335043"/>
    <lineage>
        <taxon>Bacteria</taxon>
        <taxon>Pseudomonadati</taxon>
        <taxon>Pseudomonadota</taxon>
        <taxon>Alphaproteobacteria</taxon>
        <taxon>Hyphomicrobiales</taxon>
        <taxon>Devosiaceae</taxon>
        <taxon>Paradevosia</taxon>
    </lineage>
</organism>
<dbReference type="RefSeq" id="WP_281734692.1">
    <property type="nucleotide sequence ID" value="NZ_JAKETQ010000001.1"/>
</dbReference>
<dbReference type="InterPro" id="IPR013538">
    <property type="entry name" value="ASHA1/2-like_C"/>
</dbReference>
<name>A0AA41QKM2_9HYPH</name>